<organism evidence="1 2">
    <name type="scientific">Austropuccinia psidii MF-1</name>
    <dbReference type="NCBI Taxonomy" id="1389203"/>
    <lineage>
        <taxon>Eukaryota</taxon>
        <taxon>Fungi</taxon>
        <taxon>Dikarya</taxon>
        <taxon>Basidiomycota</taxon>
        <taxon>Pucciniomycotina</taxon>
        <taxon>Pucciniomycetes</taxon>
        <taxon>Pucciniales</taxon>
        <taxon>Sphaerophragmiaceae</taxon>
        <taxon>Austropuccinia</taxon>
    </lineage>
</organism>
<dbReference type="Proteomes" id="UP000765509">
    <property type="component" value="Unassembled WGS sequence"/>
</dbReference>
<dbReference type="AlphaFoldDB" id="A0A9Q3F079"/>
<keyword evidence="2" id="KW-1185">Reference proteome</keyword>
<gene>
    <name evidence="1" type="ORF">O181_071166</name>
</gene>
<accession>A0A9Q3F079</accession>
<comment type="caution">
    <text evidence="1">The sequence shown here is derived from an EMBL/GenBank/DDBJ whole genome shotgun (WGS) entry which is preliminary data.</text>
</comment>
<dbReference type="EMBL" id="AVOT02036845">
    <property type="protein sequence ID" value="MBW0531451.1"/>
    <property type="molecule type" value="Genomic_DNA"/>
</dbReference>
<sequence>MLRTQKAIQEYRGNITIVNKAGNIHNNADGLSRWKLPSKPENPAYVPKNSEPQIPIEGIKITYVGTESFQKAIESLKQDRNLNILSLDDIWRTLYDDGRFHLFNGILYHRSKQICVIILCSEIIIHTITIKGKAIPTGVGGSRSNFLST</sequence>
<evidence type="ECO:0000313" key="1">
    <source>
        <dbReference type="EMBL" id="MBW0531451.1"/>
    </source>
</evidence>
<proteinExistence type="predicted"/>
<name>A0A9Q3F079_9BASI</name>
<dbReference type="OrthoDB" id="8067401at2759"/>
<evidence type="ECO:0000313" key="2">
    <source>
        <dbReference type="Proteomes" id="UP000765509"/>
    </source>
</evidence>
<reference evidence="1" key="1">
    <citation type="submission" date="2021-03" db="EMBL/GenBank/DDBJ databases">
        <title>Draft genome sequence of rust myrtle Austropuccinia psidii MF-1, a brazilian biotype.</title>
        <authorList>
            <person name="Quecine M.C."/>
            <person name="Pachon D.M.R."/>
            <person name="Bonatelli M.L."/>
            <person name="Correr F.H."/>
            <person name="Franceschini L.M."/>
            <person name="Leite T.F."/>
            <person name="Margarido G.R.A."/>
            <person name="Almeida C.A."/>
            <person name="Ferrarezi J.A."/>
            <person name="Labate C.A."/>
        </authorList>
    </citation>
    <scope>NUCLEOTIDE SEQUENCE</scope>
    <source>
        <strain evidence="1">MF-1</strain>
    </source>
</reference>
<protein>
    <submittedName>
        <fullName evidence="1">Uncharacterized protein</fullName>
    </submittedName>
</protein>